<organism evidence="1 2">
    <name type="scientific">Mycena pura</name>
    <dbReference type="NCBI Taxonomy" id="153505"/>
    <lineage>
        <taxon>Eukaryota</taxon>
        <taxon>Fungi</taxon>
        <taxon>Dikarya</taxon>
        <taxon>Basidiomycota</taxon>
        <taxon>Agaricomycotina</taxon>
        <taxon>Agaricomycetes</taxon>
        <taxon>Agaricomycetidae</taxon>
        <taxon>Agaricales</taxon>
        <taxon>Marasmiineae</taxon>
        <taxon>Mycenaceae</taxon>
        <taxon>Mycena</taxon>
    </lineage>
</organism>
<protein>
    <submittedName>
        <fullName evidence="1">Uncharacterized protein</fullName>
    </submittedName>
</protein>
<evidence type="ECO:0000313" key="1">
    <source>
        <dbReference type="EMBL" id="KAJ7190009.1"/>
    </source>
</evidence>
<keyword evidence="2" id="KW-1185">Reference proteome</keyword>
<dbReference type="AlphaFoldDB" id="A0AAD6XW21"/>
<gene>
    <name evidence="1" type="ORF">GGX14DRAFT_408388</name>
</gene>
<comment type="caution">
    <text evidence="1">The sequence shown here is derived from an EMBL/GenBank/DDBJ whole genome shotgun (WGS) entry which is preliminary data.</text>
</comment>
<sequence length="241" mass="27160">MFSLIKNEASHNTAGFTPALAWAKIPTKVQIPAKGQRDNTPAPPTQEWYVEDTLDYKKFGRPAVWSLATLSQDPQPMEDAIKAAMDQDPNAPQTLDDKIIIVISWLGFPKNAKTETPIFNRVAKEWVLKVTKQQELDTFTVTSNIEGTPAMLAVFYRVNNALEENPNFARLETELSGKDSLHVNVRARVALLVNEFPMELPTTVWAKARRTTTAKDLDNLLNKYLEEAKWDTGNKIFESLT</sequence>
<accession>A0AAD6XW21</accession>
<name>A0AAD6XW21_9AGAR</name>
<evidence type="ECO:0000313" key="2">
    <source>
        <dbReference type="Proteomes" id="UP001219525"/>
    </source>
</evidence>
<dbReference type="EMBL" id="JARJCW010000160">
    <property type="protein sequence ID" value="KAJ7190009.1"/>
    <property type="molecule type" value="Genomic_DNA"/>
</dbReference>
<proteinExistence type="predicted"/>
<dbReference type="Proteomes" id="UP001219525">
    <property type="component" value="Unassembled WGS sequence"/>
</dbReference>
<reference evidence="1" key="1">
    <citation type="submission" date="2023-03" db="EMBL/GenBank/DDBJ databases">
        <title>Massive genome expansion in bonnet fungi (Mycena s.s.) driven by repeated elements and novel gene families across ecological guilds.</title>
        <authorList>
            <consortium name="Lawrence Berkeley National Laboratory"/>
            <person name="Harder C.B."/>
            <person name="Miyauchi S."/>
            <person name="Viragh M."/>
            <person name="Kuo A."/>
            <person name="Thoen E."/>
            <person name="Andreopoulos B."/>
            <person name="Lu D."/>
            <person name="Skrede I."/>
            <person name="Drula E."/>
            <person name="Henrissat B."/>
            <person name="Morin E."/>
            <person name="Kohler A."/>
            <person name="Barry K."/>
            <person name="LaButti K."/>
            <person name="Morin E."/>
            <person name="Salamov A."/>
            <person name="Lipzen A."/>
            <person name="Mereny Z."/>
            <person name="Hegedus B."/>
            <person name="Baldrian P."/>
            <person name="Stursova M."/>
            <person name="Weitz H."/>
            <person name="Taylor A."/>
            <person name="Grigoriev I.V."/>
            <person name="Nagy L.G."/>
            <person name="Martin F."/>
            <person name="Kauserud H."/>
        </authorList>
    </citation>
    <scope>NUCLEOTIDE SEQUENCE</scope>
    <source>
        <strain evidence="1">9144</strain>
    </source>
</reference>